<protein>
    <submittedName>
        <fullName evidence="4">Por secretion system C-terminal sorting domain-containing protein</fullName>
    </submittedName>
</protein>
<dbReference type="AlphaFoldDB" id="A0A1M4Y1N2"/>
<feature type="domain" description="Secretion system C-terminal sorting" evidence="3">
    <location>
        <begin position="864"/>
        <end position="935"/>
    </location>
</feature>
<name>A0A1M4Y1N2_9FLAO</name>
<dbReference type="InterPro" id="IPR035986">
    <property type="entry name" value="PKD_dom_sf"/>
</dbReference>
<feature type="chain" id="PRO_5012115481" evidence="2">
    <location>
        <begin position="27"/>
        <end position="938"/>
    </location>
</feature>
<proteinExistence type="predicted"/>
<evidence type="ECO:0000259" key="3">
    <source>
        <dbReference type="Pfam" id="PF18962"/>
    </source>
</evidence>
<gene>
    <name evidence="4" type="ORF">SAMN03080594_102274</name>
</gene>
<keyword evidence="1 2" id="KW-0732">Signal</keyword>
<dbReference type="OrthoDB" id="1447653at2"/>
<sequence>MKIYYPYIKISLVLTLFILCCLPIRAQLSVSHTDSTEKYRCNGAIIINGETDDAPYTITVTSEENSYEQSRMDIKGGTPAVFEDLCFGTYRIVAKNRFGNDQALKEVVIKNLGGYYNFGITADKIDGDAGKLVSNFSTEGVVPTGTKKWTVQPDWGYEYVKSGASSNFPTINFFSPGTYSVGLEITPHDGGSPYSARNKIEILAKSDFPINVRMEVYPGAGNFYVNSEVKFKGWAFICGLTEFTWSLDGPGKDSTKKYDGSEHTEYFSQPGDYKVHLKVKNDCGGEDTITETITIKEEDGEVGSEFIVEGNLANYPTYFTTYVDREDNSKIKEIWYFPKADSKSKIVISHREWDNVKGQWFFSTYYNYQSPGTYKVVQRIITNSGHHFEADHVLEITEPNDYQPDFSVSHPNGQEIFRDMDANDEYLLGLTQYKTPIGGVSNSNTVYLYKKAITGGYSIKRTFHFGNFEPLAVKFADENKSFAVEYQDRNTFKRVFSRYARSDNDSNWDTYNVTKLEVPGLSRNFVWDYNNNRLVIVDHDNEKMWIYLFHHNRYILEKELKIEVIDRLESKNGPHFVAMGDFVIFYTVNNLLRSAHLKPDGWKLTSFLSDQVTAEYRKLLNTNNDISGNTLVRNLDFYKNKLIVGLYLKDRDLTVPVLITHQGSSVGGYYERKKFTNWREHDYLDFSVDNRHFLVLDRLQTSFFKYDFMKGEDKPILVNQYPALSISAKWVKGKVTGGMTYLLDNVGNIWSYDGRLPICHSEFKEDNKTYKEYNVVAASIELGGNNFTLDNSDSNNNVISLKATNVFLKNGFTITKGSQVTILAQNCEDLSGQDYNKNSNIFQNTEQLMALSTGDSTKSDSIMIYPNPVKNRLYIQSPEVIQSIQIFDFSGRILYIKFDVQKSEYLIEDINYPSGVYGIKITVSNSMEYVKKIIIDGN</sequence>
<dbReference type="SUPFAM" id="SSF69304">
    <property type="entry name" value="Tricorn protease N-terminal domain"/>
    <property type="match status" value="1"/>
</dbReference>
<evidence type="ECO:0000256" key="1">
    <source>
        <dbReference type="ARBA" id="ARBA00022729"/>
    </source>
</evidence>
<evidence type="ECO:0000256" key="2">
    <source>
        <dbReference type="SAM" id="SignalP"/>
    </source>
</evidence>
<dbReference type="InterPro" id="IPR026444">
    <property type="entry name" value="Secre_tail"/>
</dbReference>
<evidence type="ECO:0000313" key="4">
    <source>
        <dbReference type="EMBL" id="SHE99392.1"/>
    </source>
</evidence>
<dbReference type="Proteomes" id="UP000184406">
    <property type="component" value="Unassembled WGS sequence"/>
</dbReference>
<dbReference type="Pfam" id="PF18962">
    <property type="entry name" value="Por_Secre_tail"/>
    <property type="match status" value="1"/>
</dbReference>
<dbReference type="SUPFAM" id="SSF49299">
    <property type="entry name" value="PKD domain"/>
    <property type="match status" value="1"/>
</dbReference>
<dbReference type="Gene3D" id="2.60.40.10">
    <property type="entry name" value="Immunoglobulins"/>
    <property type="match status" value="1"/>
</dbReference>
<keyword evidence="5" id="KW-1185">Reference proteome</keyword>
<reference evidence="5" key="1">
    <citation type="submission" date="2016-11" db="EMBL/GenBank/DDBJ databases">
        <authorList>
            <person name="Varghese N."/>
            <person name="Submissions S."/>
        </authorList>
    </citation>
    <scope>NUCLEOTIDE SEQUENCE [LARGE SCALE GENOMIC DNA]</scope>
    <source>
        <strain evidence="5">DSM 17539</strain>
    </source>
</reference>
<accession>A0A1M4Y1N2</accession>
<dbReference type="EMBL" id="FQUX01000002">
    <property type="protein sequence ID" value="SHE99392.1"/>
    <property type="molecule type" value="Genomic_DNA"/>
</dbReference>
<organism evidence="4 5">
    <name type="scientific">Arenibacter palladensis</name>
    <dbReference type="NCBI Taxonomy" id="237373"/>
    <lineage>
        <taxon>Bacteria</taxon>
        <taxon>Pseudomonadati</taxon>
        <taxon>Bacteroidota</taxon>
        <taxon>Flavobacteriia</taxon>
        <taxon>Flavobacteriales</taxon>
        <taxon>Flavobacteriaceae</taxon>
        <taxon>Arenibacter</taxon>
    </lineage>
</organism>
<dbReference type="RefSeq" id="WP_072861121.1">
    <property type="nucleotide sequence ID" value="NZ_FQUX01000002.1"/>
</dbReference>
<feature type="signal peptide" evidence="2">
    <location>
        <begin position="1"/>
        <end position="26"/>
    </location>
</feature>
<evidence type="ECO:0000313" key="5">
    <source>
        <dbReference type="Proteomes" id="UP000184406"/>
    </source>
</evidence>
<dbReference type="InterPro" id="IPR013783">
    <property type="entry name" value="Ig-like_fold"/>
</dbReference>
<dbReference type="CDD" id="cd00146">
    <property type="entry name" value="PKD"/>
    <property type="match status" value="1"/>
</dbReference>
<dbReference type="NCBIfam" id="TIGR04183">
    <property type="entry name" value="Por_Secre_tail"/>
    <property type="match status" value="1"/>
</dbReference>